<feature type="signal peptide" evidence="1">
    <location>
        <begin position="1"/>
        <end position="17"/>
    </location>
</feature>
<name>C1GTB8_PARBA</name>
<gene>
    <name evidence="2" type="ORF">PAAG_01763</name>
</gene>
<dbReference type="InterPro" id="IPR035810">
    <property type="entry name" value="PEBP_euk"/>
</dbReference>
<keyword evidence="1" id="KW-0732">Signal</keyword>
<feature type="chain" id="PRO_5002910075" description="Phosphatidylethanolamine-binding protein" evidence="1">
    <location>
        <begin position="18"/>
        <end position="248"/>
    </location>
</feature>
<dbReference type="Gene3D" id="3.90.280.10">
    <property type="entry name" value="PEBP-like"/>
    <property type="match status" value="1"/>
</dbReference>
<dbReference type="GO" id="GO:0030414">
    <property type="term" value="F:peptidase inhibitor activity"/>
    <property type="evidence" value="ECO:0007669"/>
    <property type="project" value="TreeGrafter"/>
</dbReference>
<sequence length="248" mass="28150">MVRFIFSLIVTSSIALAKLTFSSHPQQPIQDDGIQVISPIRDALVKSYVIPEVLDDFYPTFTLYIAYPPTHTTTRLGNNVTTNHTWTTPVLEFHHLSRPPMSPMPALQTENVYTVALTDPDSRNHDGSRSEMCHWIVSNLSNMELSPEYHPFELEHNVDDYSPTPIRTFTPEVLVPYLAPWTHNGTDPHRLVFVLLEGNSSTANNVTVPRDRKDWGYGERGYGVRDWATENGLHVVGANFFWVENGGW</sequence>
<dbReference type="GeneID" id="9099722"/>
<dbReference type="eggNOG" id="KOG3346">
    <property type="taxonomic scope" value="Eukaryota"/>
</dbReference>
<dbReference type="VEuPathDB" id="FungiDB:PAAG_01763"/>
<dbReference type="InterPro" id="IPR008914">
    <property type="entry name" value="PEBP"/>
</dbReference>
<protein>
    <recommendedName>
        <fullName evidence="4">Phosphatidylethanolamine-binding protein</fullName>
    </recommendedName>
</protein>
<dbReference type="HOGENOM" id="CLU_043994_3_0_1"/>
<dbReference type="OMA" id="HIDKRTR"/>
<dbReference type="KEGG" id="pbl:PAAG_01763"/>
<keyword evidence="3" id="KW-1185">Reference proteome</keyword>
<dbReference type="InterPro" id="IPR036610">
    <property type="entry name" value="PEBP-like_sf"/>
</dbReference>
<dbReference type="EMBL" id="KN293994">
    <property type="protein sequence ID" value="EEH39301.2"/>
    <property type="molecule type" value="Genomic_DNA"/>
</dbReference>
<dbReference type="STRING" id="502779.C1GTB8"/>
<evidence type="ECO:0000313" key="2">
    <source>
        <dbReference type="EMBL" id="EEH39301.2"/>
    </source>
</evidence>
<accession>C1GTB8</accession>
<dbReference type="Pfam" id="PF01161">
    <property type="entry name" value="PBP"/>
    <property type="match status" value="1"/>
</dbReference>
<dbReference type="SUPFAM" id="SSF49777">
    <property type="entry name" value="PEBP-like"/>
    <property type="match status" value="1"/>
</dbReference>
<dbReference type="Proteomes" id="UP000002059">
    <property type="component" value="Partially assembled WGS sequence"/>
</dbReference>
<dbReference type="GO" id="GO:0046578">
    <property type="term" value="P:regulation of Ras protein signal transduction"/>
    <property type="evidence" value="ECO:0007669"/>
    <property type="project" value="TreeGrafter"/>
</dbReference>
<dbReference type="AlphaFoldDB" id="C1GTB8"/>
<proteinExistence type="predicted"/>
<reference evidence="2 3" key="1">
    <citation type="journal article" date="2011" name="PLoS Genet.">
        <title>Comparative genomic analysis of human fungal pathogens causing paracoccidioidomycosis.</title>
        <authorList>
            <person name="Desjardins C.A."/>
            <person name="Champion M.D."/>
            <person name="Holder J.W."/>
            <person name="Muszewska A."/>
            <person name="Goldberg J."/>
            <person name="Bailao A.M."/>
            <person name="Brigido M.M."/>
            <person name="Ferreira M.E."/>
            <person name="Garcia A.M."/>
            <person name="Grynberg M."/>
            <person name="Gujja S."/>
            <person name="Heiman D.I."/>
            <person name="Henn M.R."/>
            <person name="Kodira C.D."/>
            <person name="Leon-Narvaez H."/>
            <person name="Longo L.V."/>
            <person name="Ma L.J."/>
            <person name="Malavazi I."/>
            <person name="Matsuo A.L."/>
            <person name="Morais F.V."/>
            <person name="Pereira M."/>
            <person name="Rodriguez-Brito S."/>
            <person name="Sakthikumar S."/>
            <person name="Salem-Izacc S.M."/>
            <person name="Sykes S.M."/>
            <person name="Teixeira M.M."/>
            <person name="Vallejo M.C."/>
            <person name="Walter M.E."/>
            <person name="Yandava C."/>
            <person name="Young S."/>
            <person name="Zeng Q."/>
            <person name="Zucker J."/>
            <person name="Felipe M.S."/>
            <person name="Goldman G.H."/>
            <person name="Haas B.J."/>
            <person name="McEwen J.G."/>
            <person name="Nino-Vega G."/>
            <person name="Puccia R."/>
            <person name="San-Blas G."/>
            <person name="Soares C.M."/>
            <person name="Birren B.W."/>
            <person name="Cuomo C.A."/>
        </authorList>
    </citation>
    <scope>NUCLEOTIDE SEQUENCE [LARGE SCALE GENOMIC DNA]</scope>
    <source>
        <strain evidence="3">ATCC MYA-826 / Pb01</strain>
    </source>
</reference>
<dbReference type="GO" id="GO:0005543">
    <property type="term" value="F:phospholipid binding"/>
    <property type="evidence" value="ECO:0007669"/>
    <property type="project" value="TreeGrafter"/>
</dbReference>
<evidence type="ECO:0000256" key="1">
    <source>
        <dbReference type="SAM" id="SignalP"/>
    </source>
</evidence>
<dbReference type="RefSeq" id="XP_015701348.1">
    <property type="nucleotide sequence ID" value="XM_015844440.1"/>
</dbReference>
<evidence type="ECO:0000313" key="3">
    <source>
        <dbReference type="Proteomes" id="UP000002059"/>
    </source>
</evidence>
<dbReference type="OrthoDB" id="2506647at2759"/>
<dbReference type="PANTHER" id="PTHR11362:SF148">
    <property type="entry name" value="CARBOXYPEPTIDASE Y INHIBITOR"/>
    <property type="match status" value="1"/>
</dbReference>
<organism evidence="2 3">
    <name type="scientific">Paracoccidioides lutzii (strain ATCC MYA-826 / Pb01)</name>
    <name type="common">Paracoccidioides brasiliensis</name>
    <dbReference type="NCBI Taxonomy" id="502779"/>
    <lineage>
        <taxon>Eukaryota</taxon>
        <taxon>Fungi</taxon>
        <taxon>Dikarya</taxon>
        <taxon>Ascomycota</taxon>
        <taxon>Pezizomycotina</taxon>
        <taxon>Eurotiomycetes</taxon>
        <taxon>Eurotiomycetidae</taxon>
        <taxon>Onygenales</taxon>
        <taxon>Ajellomycetaceae</taxon>
        <taxon>Paracoccidioides</taxon>
    </lineage>
</organism>
<dbReference type="CDD" id="cd00866">
    <property type="entry name" value="PEBP_euk"/>
    <property type="match status" value="1"/>
</dbReference>
<dbReference type="PANTHER" id="PTHR11362">
    <property type="entry name" value="PHOSPHATIDYLETHANOLAMINE-BINDING PROTEIN"/>
    <property type="match status" value="1"/>
</dbReference>
<evidence type="ECO:0008006" key="4">
    <source>
        <dbReference type="Google" id="ProtNLM"/>
    </source>
</evidence>
<dbReference type="GO" id="GO:0030162">
    <property type="term" value="P:regulation of proteolysis"/>
    <property type="evidence" value="ECO:0007669"/>
    <property type="project" value="TreeGrafter"/>
</dbReference>